<evidence type="ECO:0000313" key="1">
    <source>
        <dbReference type="EMBL" id="TKK86128.1"/>
    </source>
</evidence>
<dbReference type="GO" id="GO:0006508">
    <property type="term" value="P:proteolysis"/>
    <property type="evidence" value="ECO:0007669"/>
    <property type="project" value="UniProtKB-KW"/>
</dbReference>
<accession>A0A4U3MAG9</accession>
<proteinExistence type="predicted"/>
<dbReference type="Proteomes" id="UP000308705">
    <property type="component" value="Unassembled WGS sequence"/>
</dbReference>
<sequence>MAAIDHYLNSVIQQARLEAFDDGSATLEAHHLLLGIAVVGENAELIAAGLGYDQIRAALQEEFEHSLQTVGVSAAAYHLPKPTRVGDPPTTLGASAKLAFDRAFAWARRKKDLRPVHLLLGILQAEIGTVPRALALAGFDRPALLARFSGEPA</sequence>
<comment type="caution">
    <text evidence="1">The sequence shown here is derived from an EMBL/GenBank/DDBJ whole genome shotgun (WGS) entry which is preliminary data.</text>
</comment>
<dbReference type="InterPro" id="IPR036628">
    <property type="entry name" value="Clp_N_dom_sf"/>
</dbReference>
<gene>
    <name evidence="1" type="ORF">FDA94_23230</name>
</gene>
<dbReference type="EMBL" id="SZQA01000023">
    <property type="protein sequence ID" value="TKK86128.1"/>
    <property type="molecule type" value="Genomic_DNA"/>
</dbReference>
<protein>
    <submittedName>
        <fullName evidence="1">Clp protease</fullName>
    </submittedName>
</protein>
<dbReference type="GO" id="GO:0008233">
    <property type="term" value="F:peptidase activity"/>
    <property type="evidence" value="ECO:0007669"/>
    <property type="project" value="UniProtKB-KW"/>
</dbReference>
<keyword evidence="1" id="KW-0378">Hydrolase</keyword>
<dbReference type="AlphaFoldDB" id="A0A4U3MAG9"/>
<organism evidence="1 2">
    <name type="scientific">Herbidospora galbida</name>
    <dbReference type="NCBI Taxonomy" id="2575442"/>
    <lineage>
        <taxon>Bacteria</taxon>
        <taxon>Bacillati</taxon>
        <taxon>Actinomycetota</taxon>
        <taxon>Actinomycetes</taxon>
        <taxon>Streptosporangiales</taxon>
        <taxon>Streptosporangiaceae</taxon>
        <taxon>Herbidospora</taxon>
    </lineage>
</organism>
<keyword evidence="1" id="KW-0645">Protease</keyword>
<dbReference type="OrthoDB" id="3532497at2"/>
<name>A0A4U3MAG9_9ACTN</name>
<dbReference type="RefSeq" id="WP_137249189.1">
    <property type="nucleotide sequence ID" value="NZ_SZQA01000023.1"/>
</dbReference>
<evidence type="ECO:0000313" key="2">
    <source>
        <dbReference type="Proteomes" id="UP000308705"/>
    </source>
</evidence>
<dbReference type="Gene3D" id="1.10.1780.10">
    <property type="entry name" value="Clp, N-terminal domain"/>
    <property type="match status" value="1"/>
</dbReference>
<reference evidence="1 2" key="1">
    <citation type="submission" date="2019-04" db="EMBL/GenBank/DDBJ databases">
        <title>Herbidospora sp. NEAU-GS14.nov., a novel actinomycete isolated from soil.</title>
        <authorList>
            <person name="Han L."/>
        </authorList>
    </citation>
    <scope>NUCLEOTIDE SEQUENCE [LARGE SCALE GENOMIC DNA]</scope>
    <source>
        <strain evidence="1 2">NEAU-GS14</strain>
    </source>
</reference>
<keyword evidence="2" id="KW-1185">Reference proteome</keyword>